<dbReference type="Proteomes" id="UP000195305">
    <property type="component" value="Unassembled WGS sequence"/>
</dbReference>
<evidence type="ECO:0000313" key="1">
    <source>
        <dbReference type="EMBL" id="OUQ34128.1"/>
    </source>
</evidence>
<comment type="caution">
    <text evidence="1">The sequence shown here is derived from an EMBL/GenBank/DDBJ whole genome shotgun (WGS) entry which is preliminary data.</text>
</comment>
<sequence>MSIRNNLLEMNKSLKKLEESGVYDVEKYSYALLHQTSQLEYFYCHLVKDGDCNQTFYHVHKRPHIHELAYFNIGRGFPKELMDGHWCYVLKDMGYKMLVVPCTSIKKDSTPVNPLFEKDIKIKTDTHITYCRIQLSDIRSVDIQRLDLRKSFYQVLTSREEIMTFIEKNLFDK</sequence>
<name>A0A1Y4SW39_9FIRM</name>
<dbReference type="RefSeq" id="WP_087358225.1">
    <property type="nucleotide sequence ID" value="NZ_AP031415.1"/>
</dbReference>
<reference evidence="1 2" key="1">
    <citation type="journal article" date="2018" name="BMC Genomics">
        <title>Whole genome sequencing and function prediction of 133 gut anaerobes isolated from chicken caecum in pure cultures.</title>
        <authorList>
            <person name="Medvecky M."/>
            <person name="Cejkova D."/>
            <person name="Polansky O."/>
            <person name="Karasova D."/>
            <person name="Kubasova T."/>
            <person name="Cizek A."/>
            <person name="Rychlik I."/>
        </authorList>
    </citation>
    <scope>NUCLEOTIDE SEQUENCE [LARGE SCALE GENOMIC DNA]</scope>
    <source>
        <strain evidence="1 2">An13</strain>
    </source>
</reference>
<organism evidence="1 2">
    <name type="scientific">Massilimicrobiota timonensis</name>
    <dbReference type="NCBI Taxonomy" id="1776392"/>
    <lineage>
        <taxon>Bacteria</taxon>
        <taxon>Bacillati</taxon>
        <taxon>Bacillota</taxon>
        <taxon>Erysipelotrichia</taxon>
        <taxon>Erysipelotrichales</taxon>
        <taxon>Erysipelotrichaceae</taxon>
        <taxon>Massilimicrobiota</taxon>
    </lineage>
</organism>
<keyword evidence="2" id="KW-1185">Reference proteome</keyword>
<proteinExistence type="predicted"/>
<protein>
    <submittedName>
        <fullName evidence="1">Uncharacterized protein</fullName>
    </submittedName>
</protein>
<evidence type="ECO:0000313" key="2">
    <source>
        <dbReference type="Proteomes" id="UP000195305"/>
    </source>
</evidence>
<dbReference type="AlphaFoldDB" id="A0A1Y4SW39"/>
<gene>
    <name evidence="1" type="ORF">B5E75_08000</name>
</gene>
<dbReference type="EMBL" id="NFLJ01000020">
    <property type="protein sequence ID" value="OUQ34128.1"/>
    <property type="molecule type" value="Genomic_DNA"/>
</dbReference>
<accession>A0A1Y4SW39</accession>
<dbReference type="OrthoDB" id="1640961at2"/>